<dbReference type="Proteomes" id="UP000602510">
    <property type="component" value="Unassembled WGS sequence"/>
</dbReference>
<proteinExistence type="predicted"/>
<evidence type="ECO:0000313" key="1">
    <source>
        <dbReference type="EMBL" id="KAF4041382.1"/>
    </source>
</evidence>
<protein>
    <submittedName>
        <fullName evidence="1">Uncharacterized protein</fullName>
    </submittedName>
</protein>
<evidence type="ECO:0000313" key="3">
    <source>
        <dbReference type="Proteomes" id="UP000602510"/>
    </source>
</evidence>
<dbReference type="Proteomes" id="UP000704712">
    <property type="component" value="Unassembled WGS sequence"/>
</dbReference>
<organism evidence="1 3">
    <name type="scientific">Phytophthora infestans</name>
    <name type="common">Potato late blight agent</name>
    <name type="synonym">Botrytis infestans</name>
    <dbReference type="NCBI Taxonomy" id="4787"/>
    <lineage>
        <taxon>Eukaryota</taxon>
        <taxon>Sar</taxon>
        <taxon>Stramenopiles</taxon>
        <taxon>Oomycota</taxon>
        <taxon>Peronosporomycetes</taxon>
        <taxon>Peronosporales</taxon>
        <taxon>Peronosporaceae</taxon>
        <taxon>Phytophthora</taxon>
    </lineage>
</organism>
<dbReference type="EMBL" id="WSZM01000125">
    <property type="protein sequence ID" value="KAF4041382.1"/>
    <property type="molecule type" value="Genomic_DNA"/>
</dbReference>
<dbReference type="EMBL" id="JAACNO010002919">
    <property type="protein sequence ID" value="KAF4129811.1"/>
    <property type="molecule type" value="Genomic_DNA"/>
</dbReference>
<reference evidence="1" key="1">
    <citation type="submission" date="2020-04" db="EMBL/GenBank/DDBJ databases">
        <title>Hybrid Assembly of Korean Phytophthora infestans isolates.</title>
        <authorList>
            <person name="Prokchorchik M."/>
            <person name="Lee Y."/>
            <person name="Seo J."/>
            <person name="Cho J.-H."/>
            <person name="Park Y.-E."/>
            <person name="Jang D.-C."/>
            <person name="Im J.-S."/>
            <person name="Choi J.-G."/>
            <person name="Park H.-J."/>
            <person name="Lee G.-B."/>
            <person name="Lee Y.-G."/>
            <person name="Hong S.-Y."/>
            <person name="Cho K."/>
            <person name="Sohn K.H."/>
        </authorList>
    </citation>
    <scope>NUCLEOTIDE SEQUENCE</scope>
    <source>
        <strain evidence="1">KR_1_A1</strain>
        <strain evidence="2">KR_2_A2</strain>
    </source>
</reference>
<keyword evidence="3" id="KW-1185">Reference proteome</keyword>
<sequence length="65" mass="7398">MHRFIGESRHDIDDCTTCPTYPLTPTNTTAPSGFRDAIVALLERGSILRPRLNSVRREREDAENQ</sequence>
<comment type="caution">
    <text evidence="1">The sequence shown here is derived from an EMBL/GenBank/DDBJ whole genome shotgun (WGS) entry which is preliminary data.</text>
</comment>
<evidence type="ECO:0000313" key="2">
    <source>
        <dbReference type="EMBL" id="KAF4129811.1"/>
    </source>
</evidence>
<dbReference type="AlphaFoldDB" id="A0A833S621"/>
<name>A0A833S621_PHYIN</name>
<accession>A0A833S621</accession>
<gene>
    <name evidence="1" type="ORF">GN244_ATG06379</name>
    <name evidence="2" type="ORF">GN958_ATG20977</name>
</gene>